<comment type="caution">
    <text evidence="2">The sequence shown here is derived from an EMBL/GenBank/DDBJ whole genome shotgun (WGS) entry which is preliminary data.</text>
</comment>
<name>A0A512T4R2_9MICO</name>
<evidence type="ECO:0000259" key="1">
    <source>
        <dbReference type="SMART" id="SM00731"/>
    </source>
</evidence>
<dbReference type="InterPro" id="IPR006640">
    <property type="entry name" value="SprT-like_domain"/>
</dbReference>
<sequence>MAQRAADFSTGLMGSVGGRWQHCLMEISSALALGRSLLRDHGLEHWRVTTDRAKTRAGVCRFGARTISLSDPLTRLHDESEVRDTLLHEIAHALVGPAHGHDDVWRSKALEIGCSGQRTVDASSPHVEGPWRGECPAGHTYTRHRRPGRVLSCLTCHPGFDASSILTWTYQGRRVDMGEAYREELDEIIRRHGAAVIRRADAAAPPTPAHITFPIGAQVQVVADGPMHGVVGEVEATFPTRSQVRIGDELYAVPNELLQVAERIAS</sequence>
<proteinExistence type="predicted"/>
<dbReference type="Proteomes" id="UP000321793">
    <property type="component" value="Unassembled WGS sequence"/>
</dbReference>
<dbReference type="AlphaFoldDB" id="A0A512T4R2"/>
<keyword evidence="3" id="KW-1185">Reference proteome</keyword>
<dbReference type="EMBL" id="BKBA01000013">
    <property type="protein sequence ID" value="GEQ15208.1"/>
    <property type="molecule type" value="Genomic_DNA"/>
</dbReference>
<dbReference type="Pfam" id="PF10263">
    <property type="entry name" value="SprT-like"/>
    <property type="match status" value="1"/>
</dbReference>
<gene>
    <name evidence="2" type="ORF">KLO01_32550</name>
</gene>
<evidence type="ECO:0000313" key="2">
    <source>
        <dbReference type="EMBL" id="GEQ15208.1"/>
    </source>
</evidence>
<dbReference type="GO" id="GO:0006950">
    <property type="term" value="P:response to stress"/>
    <property type="evidence" value="ECO:0007669"/>
    <property type="project" value="UniProtKB-ARBA"/>
</dbReference>
<organism evidence="2 3">
    <name type="scientific">Knoellia locipacati</name>
    <dbReference type="NCBI Taxonomy" id="882824"/>
    <lineage>
        <taxon>Bacteria</taxon>
        <taxon>Bacillati</taxon>
        <taxon>Actinomycetota</taxon>
        <taxon>Actinomycetes</taxon>
        <taxon>Micrococcales</taxon>
        <taxon>Intrasporangiaceae</taxon>
        <taxon>Knoellia</taxon>
    </lineage>
</organism>
<accession>A0A512T4R2</accession>
<feature type="domain" description="SprT-like" evidence="1">
    <location>
        <begin position="18"/>
        <end position="163"/>
    </location>
</feature>
<evidence type="ECO:0000313" key="3">
    <source>
        <dbReference type="Proteomes" id="UP000321793"/>
    </source>
</evidence>
<protein>
    <recommendedName>
        <fullName evidence="1">SprT-like domain-containing protein</fullName>
    </recommendedName>
</protein>
<dbReference type="SMART" id="SM00731">
    <property type="entry name" value="SprT"/>
    <property type="match status" value="1"/>
</dbReference>
<reference evidence="2 3" key="1">
    <citation type="submission" date="2019-07" db="EMBL/GenBank/DDBJ databases">
        <title>Whole genome shotgun sequence of Knoellia locipacati NBRC 109775.</title>
        <authorList>
            <person name="Hosoyama A."/>
            <person name="Uohara A."/>
            <person name="Ohji S."/>
            <person name="Ichikawa N."/>
        </authorList>
    </citation>
    <scope>NUCLEOTIDE SEQUENCE [LARGE SCALE GENOMIC DNA]</scope>
    <source>
        <strain evidence="2 3">NBRC 109775</strain>
    </source>
</reference>